<dbReference type="InterPro" id="IPR039448">
    <property type="entry name" value="Beta_helix"/>
</dbReference>
<organism evidence="6 7">
    <name type="scientific">endosymbiont of Escarpia spicata</name>
    <dbReference type="NCBI Taxonomy" id="2200908"/>
    <lineage>
        <taxon>Bacteria</taxon>
        <taxon>Pseudomonadati</taxon>
        <taxon>Pseudomonadota</taxon>
        <taxon>Gammaproteobacteria</taxon>
        <taxon>sulfur-oxidizing symbionts</taxon>
    </lineage>
</organism>
<feature type="signal peptide" evidence="4">
    <location>
        <begin position="1"/>
        <end position="25"/>
    </location>
</feature>
<keyword evidence="7" id="KW-1185">Reference proteome</keyword>
<evidence type="ECO:0000313" key="7">
    <source>
        <dbReference type="Proteomes" id="UP000254771"/>
    </source>
</evidence>
<proteinExistence type="predicted"/>
<comment type="caution">
    <text evidence="6">The sequence shown here is derived from an EMBL/GenBank/DDBJ whole genome shotgun (WGS) entry which is preliminary data.</text>
</comment>
<dbReference type="Proteomes" id="UP000254771">
    <property type="component" value="Unassembled WGS sequence"/>
</dbReference>
<dbReference type="PANTHER" id="PTHR40088:SF2">
    <property type="entry name" value="SECRETED SUGAR HYDROLASE"/>
    <property type="match status" value="1"/>
</dbReference>
<evidence type="ECO:0000256" key="3">
    <source>
        <dbReference type="ARBA" id="ARBA00022729"/>
    </source>
</evidence>
<dbReference type="InterPro" id="IPR011050">
    <property type="entry name" value="Pectin_lyase_fold/virulence"/>
</dbReference>
<protein>
    <recommendedName>
        <fullName evidence="5">Right handed beta helix domain-containing protein</fullName>
    </recommendedName>
</protein>
<evidence type="ECO:0000256" key="4">
    <source>
        <dbReference type="SAM" id="SignalP"/>
    </source>
</evidence>
<dbReference type="EMBL" id="QFXE01000008">
    <property type="protein sequence ID" value="RDH86701.1"/>
    <property type="molecule type" value="Genomic_DNA"/>
</dbReference>
<dbReference type="Gene3D" id="2.160.20.10">
    <property type="entry name" value="Single-stranded right-handed beta-helix, Pectin lyase-like"/>
    <property type="match status" value="1"/>
</dbReference>
<keyword evidence="3 4" id="KW-0732">Signal</keyword>
<evidence type="ECO:0000259" key="5">
    <source>
        <dbReference type="Pfam" id="PF13229"/>
    </source>
</evidence>
<keyword evidence="2" id="KW-0964">Secreted</keyword>
<name>A0A370DRC4_9GAMM</name>
<dbReference type="Pfam" id="PF13229">
    <property type="entry name" value="Beta_helix"/>
    <property type="match status" value="1"/>
</dbReference>
<feature type="chain" id="PRO_5016672322" description="Right handed beta helix domain-containing protein" evidence="4">
    <location>
        <begin position="26"/>
        <end position="556"/>
    </location>
</feature>
<comment type="subcellular location">
    <subcellularLocation>
        <location evidence="1">Secreted</location>
    </subcellularLocation>
</comment>
<gene>
    <name evidence="6" type="ORF">DIZ78_07305</name>
</gene>
<dbReference type="InterPro" id="IPR052052">
    <property type="entry name" value="Polysaccharide_Lyase_9"/>
</dbReference>
<reference evidence="6 7" key="1">
    <citation type="journal article" date="2018" name="ISME J.">
        <title>Endosymbiont genomes yield clues of tubeworm success.</title>
        <authorList>
            <person name="Li Y."/>
            <person name="Liles M.R."/>
            <person name="Halanych K.M."/>
        </authorList>
    </citation>
    <scope>NUCLEOTIDE SEQUENCE [LARGE SCALE GENOMIC DNA]</scope>
    <source>
        <strain evidence="6">A1462</strain>
    </source>
</reference>
<dbReference type="GO" id="GO:0005576">
    <property type="term" value="C:extracellular region"/>
    <property type="evidence" value="ECO:0007669"/>
    <property type="project" value="UniProtKB-SubCell"/>
</dbReference>
<dbReference type="InterPro" id="IPR012334">
    <property type="entry name" value="Pectin_lyas_fold"/>
</dbReference>
<sequence>MMHNRLFVGLLFGAALLSASGSSIAGGSDTLYVDGSIQTDHCRNYNPETRKCGNGKQAAYQALAGASAVAAAGNKVLIRGGVYREILKPRHSGTKSKPLIFRGYKGETAIISGEHLKPAIDISYRSHVILENIEVHDVRRWLYGRDADYNQIINCRFIGAHDPNGSSKTGLFFEQADHNRIINNLFDGTTQDNLSLVKSDSNLVQGNRFRNGKHTLWTIKCGNKNIIRGNDLYNELQKIGEIYDYHNVGFDHQFDDDDATKHNLVEDNDFTYTPSSGRHSPYAGIQHAAQQSIIRHNRFRHTIGPAMQLALYGKEARYNTGNRIYNNTFHATSFAAIEIALGGKGYHLDDNQLVNNAFTRSIFVVNDERWDWYNRFLRGAPVQIKTARLDGFFFDNNLIFNEEAGEFYLISHGVRNSNRNPYPQSVSGWMKSNPELFRNFIEADPKYVDEGNNDFTPTGGSPLLDSGRFLTRTRSAGSGTEIPVNDASWFQDGFDIPGEKGDEIQLQDQQQRVRILAVDYKTNQITLDRPLTWNKGQGLTLSYNGKGPDIGAIEKP</sequence>
<evidence type="ECO:0000256" key="1">
    <source>
        <dbReference type="ARBA" id="ARBA00004613"/>
    </source>
</evidence>
<evidence type="ECO:0000256" key="2">
    <source>
        <dbReference type="ARBA" id="ARBA00022525"/>
    </source>
</evidence>
<evidence type="ECO:0000313" key="6">
    <source>
        <dbReference type="EMBL" id="RDH86701.1"/>
    </source>
</evidence>
<dbReference type="AlphaFoldDB" id="A0A370DRC4"/>
<feature type="domain" description="Right handed beta helix" evidence="5">
    <location>
        <begin position="119"/>
        <end position="234"/>
    </location>
</feature>
<dbReference type="PANTHER" id="PTHR40088">
    <property type="entry name" value="PECTATE LYASE (EUROFUNG)"/>
    <property type="match status" value="1"/>
</dbReference>
<dbReference type="GO" id="GO:0016837">
    <property type="term" value="F:carbon-oxygen lyase activity, acting on polysaccharides"/>
    <property type="evidence" value="ECO:0007669"/>
    <property type="project" value="TreeGrafter"/>
</dbReference>
<accession>A0A370DRC4</accession>
<dbReference type="SUPFAM" id="SSF51126">
    <property type="entry name" value="Pectin lyase-like"/>
    <property type="match status" value="1"/>
</dbReference>